<evidence type="ECO:0000313" key="2">
    <source>
        <dbReference type="Proteomes" id="UP001250656"/>
    </source>
</evidence>
<name>A0ABU3L747_9FLAO</name>
<reference evidence="1 2" key="1">
    <citation type="submission" date="2023-09" db="EMBL/GenBank/DDBJ databases">
        <title>Novel taxa isolated from Blanes Bay.</title>
        <authorList>
            <person name="Rey-Velasco X."/>
            <person name="Lucena T."/>
        </authorList>
    </citation>
    <scope>NUCLEOTIDE SEQUENCE [LARGE SCALE GENOMIC DNA]</scope>
    <source>
        <strain evidence="1 2">S334</strain>
    </source>
</reference>
<dbReference type="Proteomes" id="UP001250656">
    <property type="component" value="Unassembled WGS sequence"/>
</dbReference>
<keyword evidence="2" id="KW-1185">Reference proteome</keyword>
<comment type="caution">
    <text evidence="1">The sequence shown here is derived from an EMBL/GenBank/DDBJ whole genome shotgun (WGS) entry which is preliminary data.</text>
</comment>
<organism evidence="1 2">
    <name type="scientific">Pricia mediterranea</name>
    <dbReference type="NCBI Taxonomy" id="3076079"/>
    <lineage>
        <taxon>Bacteria</taxon>
        <taxon>Pseudomonadati</taxon>
        <taxon>Bacteroidota</taxon>
        <taxon>Flavobacteriia</taxon>
        <taxon>Flavobacteriales</taxon>
        <taxon>Flavobacteriaceae</taxon>
        <taxon>Pricia</taxon>
    </lineage>
</organism>
<dbReference type="EMBL" id="JAVTTP010000001">
    <property type="protein sequence ID" value="MDT7829043.1"/>
    <property type="molecule type" value="Genomic_DNA"/>
</dbReference>
<protein>
    <submittedName>
        <fullName evidence="1">Uncharacterized protein</fullName>
    </submittedName>
</protein>
<dbReference type="RefSeq" id="WP_314014723.1">
    <property type="nucleotide sequence ID" value="NZ_JAVTTP010000001.1"/>
</dbReference>
<proteinExistence type="predicted"/>
<evidence type="ECO:0000313" key="1">
    <source>
        <dbReference type="EMBL" id="MDT7829043.1"/>
    </source>
</evidence>
<accession>A0ABU3L747</accession>
<gene>
    <name evidence="1" type="ORF">RQM65_10245</name>
</gene>
<sequence length="106" mass="11909">MSKSRMHFILLGLWLFAITAPSVTTLIDVDEPVMVTNLTEEEHQEQGKKGADEKKVVNSGLSDLSLLFLRQQSALFNPYLLRNSDHKAEIILPPPERIAYGKDCQA</sequence>